<accession>A0A9N9AS52</accession>
<comment type="caution">
    <text evidence="1">The sequence shown here is derived from an EMBL/GenBank/DDBJ whole genome shotgun (WGS) entry which is preliminary data.</text>
</comment>
<keyword evidence="2" id="KW-1185">Reference proteome</keyword>
<dbReference type="EMBL" id="CAJVPZ010004233">
    <property type="protein sequence ID" value="CAG8542950.1"/>
    <property type="molecule type" value="Genomic_DNA"/>
</dbReference>
<organism evidence="1 2">
    <name type="scientific">Racocetra fulgida</name>
    <dbReference type="NCBI Taxonomy" id="60492"/>
    <lineage>
        <taxon>Eukaryota</taxon>
        <taxon>Fungi</taxon>
        <taxon>Fungi incertae sedis</taxon>
        <taxon>Mucoromycota</taxon>
        <taxon>Glomeromycotina</taxon>
        <taxon>Glomeromycetes</taxon>
        <taxon>Diversisporales</taxon>
        <taxon>Gigasporaceae</taxon>
        <taxon>Racocetra</taxon>
    </lineage>
</organism>
<dbReference type="OrthoDB" id="6021951at2759"/>
<feature type="non-terminal residue" evidence="1">
    <location>
        <position position="1"/>
    </location>
</feature>
<proteinExistence type="predicted"/>
<sequence length="75" mass="8717">MWRRSLEILEFSRFFDLIRFENDLQFILKEESNKEVHSSNDCLEGKKYIPNGHNLPLANGHNLPLANGHNLPLAN</sequence>
<reference evidence="1" key="1">
    <citation type="submission" date="2021-06" db="EMBL/GenBank/DDBJ databases">
        <authorList>
            <person name="Kallberg Y."/>
            <person name="Tangrot J."/>
            <person name="Rosling A."/>
        </authorList>
    </citation>
    <scope>NUCLEOTIDE SEQUENCE</scope>
    <source>
        <strain evidence="1">IN212</strain>
    </source>
</reference>
<name>A0A9N9AS52_9GLOM</name>
<gene>
    <name evidence="1" type="ORF">RFULGI_LOCUS4303</name>
</gene>
<dbReference type="Proteomes" id="UP000789396">
    <property type="component" value="Unassembled WGS sequence"/>
</dbReference>
<evidence type="ECO:0000313" key="1">
    <source>
        <dbReference type="EMBL" id="CAG8542950.1"/>
    </source>
</evidence>
<evidence type="ECO:0000313" key="2">
    <source>
        <dbReference type="Proteomes" id="UP000789396"/>
    </source>
</evidence>
<protein>
    <submittedName>
        <fullName evidence="1">6240_t:CDS:1</fullName>
    </submittedName>
</protein>
<dbReference type="AlphaFoldDB" id="A0A9N9AS52"/>